<dbReference type="InterPro" id="IPR017926">
    <property type="entry name" value="GATASE"/>
</dbReference>
<dbReference type="NCBIfam" id="TIGR00888">
    <property type="entry name" value="guaA_Nterm"/>
    <property type="match status" value="1"/>
</dbReference>
<evidence type="ECO:0000256" key="9">
    <source>
        <dbReference type="ARBA" id="ARBA00022962"/>
    </source>
</evidence>
<feature type="binding site" evidence="10">
    <location>
        <begin position="220"/>
        <end position="226"/>
    </location>
    <ligand>
        <name>ATP</name>
        <dbReference type="ChEBI" id="CHEBI:30616"/>
    </ligand>
</feature>
<evidence type="ECO:0000256" key="8">
    <source>
        <dbReference type="ARBA" id="ARBA00022840"/>
    </source>
</evidence>
<name>W4LKU5_ENTF1</name>
<dbReference type="SUPFAM" id="SSF52402">
    <property type="entry name" value="Adenine nucleotide alpha hydrolases-like"/>
    <property type="match status" value="1"/>
</dbReference>
<evidence type="ECO:0000256" key="1">
    <source>
        <dbReference type="ARBA" id="ARBA00002332"/>
    </source>
</evidence>
<dbReference type="SUPFAM" id="SSF54810">
    <property type="entry name" value="GMP synthetase C-terminal dimerisation domain"/>
    <property type="match status" value="2"/>
</dbReference>
<dbReference type="Gene3D" id="3.40.50.880">
    <property type="match status" value="1"/>
</dbReference>
<gene>
    <name evidence="12" type="ORF">ETSY1_19225</name>
</gene>
<keyword evidence="6 10" id="KW-0332">GMP biosynthesis</keyword>
<dbReference type="AlphaFoldDB" id="W4LKU5"/>
<comment type="pathway">
    <text evidence="2">Purine metabolism; GMP biosynthesis; GMP from XMP (L-Gln route): step 1/1.</text>
</comment>
<dbReference type="PRINTS" id="PR00096">
    <property type="entry name" value="GATASE"/>
</dbReference>
<evidence type="ECO:0000313" key="12">
    <source>
        <dbReference type="EMBL" id="ETW98305.1"/>
    </source>
</evidence>
<dbReference type="Proteomes" id="UP000019141">
    <property type="component" value="Unassembled WGS sequence"/>
</dbReference>
<keyword evidence="5 10" id="KW-0547">Nucleotide-binding</keyword>
<dbReference type="PRINTS" id="PR00099">
    <property type="entry name" value="CPSGATASE"/>
</dbReference>
<keyword evidence="9" id="KW-0315">Glutamine amidotransferase</keyword>
<evidence type="ECO:0000256" key="7">
    <source>
        <dbReference type="ARBA" id="ARBA00022755"/>
    </source>
</evidence>
<reference evidence="12 13" key="1">
    <citation type="journal article" date="2014" name="Nature">
        <title>An environmental bacterial taxon with a large and distinct metabolic repertoire.</title>
        <authorList>
            <person name="Wilson M.C."/>
            <person name="Mori T."/>
            <person name="Ruckert C."/>
            <person name="Uria A.R."/>
            <person name="Helf M.J."/>
            <person name="Takada K."/>
            <person name="Gernert C."/>
            <person name="Steffens U.A."/>
            <person name="Heycke N."/>
            <person name="Schmitt S."/>
            <person name="Rinke C."/>
            <person name="Helfrich E.J."/>
            <person name="Brachmann A.O."/>
            <person name="Gurgui C."/>
            <person name="Wakimoto T."/>
            <person name="Kracht M."/>
            <person name="Crusemann M."/>
            <person name="Hentschel U."/>
            <person name="Abe I."/>
            <person name="Matsunaga S."/>
            <person name="Kalinowski J."/>
            <person name="Takeyama H."/>
            <person name="Piel J."/>
        </authorList>
    </citation>
    <scope>NUCLEOTIDE SEQUENCE [LARGE SCALE GENOMIC DNA]</scope>
    <source>
        <strain evidence="13">TSY1</strain>
    </source>
</reference>
<dbReference type="UniPathway" id="UPA00189">
    <property type="reaction ID" value="UER00296"/>
</dbReference>
<dbReference type="InterPro" id="IPR014729">
    <property type="entry name" value="Rossmann-like_a/b/a_fold"/>
</dbReference>
<dbReference type="GO" id="GO:0005524">
    <property type="term" value="F:ATP binding"/>
    <property type="evidence" value="ECO:0007669"/>
    <property type="project" value="UniProtKB-UniRule"/>
</dbReference>
<dbReference type="PANTHER" id="PTHR11922:SF2">
    <property type="entry name" value="GMP SYNTHASE [GLUTAMINE-HYDROLYZING]"/>
    <property type="match status" value="1"/>
</dbReference>
<dbReference type="FunFam" id="3.40.50.880:FF:000001">
    <property type="entry name" value="GMP synthase [glutamine-hydrolyzing]"/>
    <property type="match status" value="1"/>
</dbReference>
<proteinExistence type="predicted"/>
<dbReference type="GO" id="GO:0005829">
    <property type="term" value="C:cytosol"/>
    <property type="evidence" value="ECO:0007669"/>
    <property type="project" value="TreeGrafter"/>
</dbReference>
<evidence type="ECO:0000256" key="4">
    <source>
        <dbReference type="ARBA" id="ARBA00022598"/>
    </source>
</evidence>
<keyword evidence="7 10" id="KW-0658">Purine biosynthesis</keyword>
<feature type="domain" description="GMPS ATP-PPase" evidence="11">
    <location>
        <begin position="193"/>
        <end position="389"/>
    </location>
</feature>
<accession>W4LKU5</accession>
<dbReference type="InterPro" id="IPR001674">
    <property type="entry name" value="GMP_synth_C"/>
</dbReference>
<dbReference type="PRINTS" id="PR00097">
    <property type="entry name" value="ANTSNTHASEII"/>
</dbReference>
<dbReference type="GO" id="GO:0003921">
    <property type="term" value="F:GMP synthase activity"/>
    <property type="evidence" value="ECO:0007669"/>
    <property type="project" value="InterPro"/>
</dbReference>
<dbReference type="Gene3D" id="3.40.50.620">
    <property type="entry name" value="HUPs"/>
    <property type="match status" value="1"/>
</dbReference>
<evidence type="ECO:0000313" key="13">
    <source>
        <dbReference type="Proteomes" id="UP000019141"/>
    </source>
</evidence>
<comment type="caution">
    <text evidence="12">The sequence shown here is derived from an EMBL/GenBank/DDBJ whole genome shotgun (WGS) entry which is preliminary data.</text>
</comment>
<dbReference type="Pfam" id="PF00117">
    <property type="entry name" value="GATase"/>
    <property type="match status" value="1"/>
</dbReference>
<keyword evidence="13" id="KW-1185">Reference proteome</keyword>
<sequence length="603" mass="65841">MPGIAVLDLGGQYCHLIARRVRDLGVFSDILSADTAVETLQSFDGVILSGGPGSVSEPGAPRVPQTVLTDLGKPILGICYGQQLITNMLGGTVIQEHVREYGLASLSLIEPGPLLQDIPSDSMVWMSHGDTVTSLPQGFRRLAKTETCDVAAVADLNQRIYGIQFHPEVTHTQHGMAILSNFVFRICHAAPTWNPASLKDKLIEQIRVTAAGRKVYFLVSGGVDSNVAYALCAQALPPDQLEGLYVDTGFMRKNESEQLRLAFARLGLPNIRIIDDSQRFLDAMQGIIDPEEKRQRIGPLFIEIQQELVGAIEHENQNWVLGQGTIYPDTIESGGTAGAEVIKTHHNRVPMIAELAAQNRLLEPLQEFYKDEVRALGEALGLPQDLINRHPFPGPGLAIRTLCSDQHAKAMPHDGIAGICREFGLHGCVLPLKSVGVQGDNRSYKNVAMISGPAALETLSQVSTRITNGYQEVNRVVYGLDAAIDFEALRVHDALLTSTRLDVLREADAIAHQILHDHGLEHQVWQFPVVLIPVSHGAEHPTGNQGETVILRPIYSVDGMTAEFAKLPLPVLQEMAQAIRQLPTIDLVGFDISNKPPATIEWE</sequence>
<evidence type="ECO:0000256" key="3">
    <source>
        <dbReference type="ARBA" id="ARBA00012746"/>
    </source>
</evidence>
<dbReference type="SUPFAM" id="SSF52317">
    <property type="entry name" value="Class I glutamine amidotransferase-like"/>
    <property type="match status" value="1"/>
</dbReference>
<dbReference type="InterPro" id="IPR025777">
    <property type="entry name" value="GMPS_ATP_PPase_dom"/>
</dbReference>
<dbReference type="EMBL" id="AZHW01000565">
    <property type="protein sequence ID" value="ETW98305.1"/>
    <property type="molecule type" value="Genomic_DNA"/>
</dbReference>
<dbReference type="NCBIfam" id="NF000848">
    <property type="entry name" value="PRK00074.1"/>
    <property type="match status" value="1"/>
</dbReference>
<evidence type="ECO:0000259" key="11">
    <source>
        <dbReference type="PROSITE" id="PS51553"/>
    </source>
</evidence>
<evidence type="ECO:0000256" key="10">
    <source>
        <dbReference type="PROSITE-ProRule" id="PRU00886"/>
    </source>
</evidence>
<dbReference type="Gene3D" id="3.30.300.10">
    <property type="match status" value="2"/>
</dbReference>
<dbReference type="CDD" id="cd01742">
    <property type="entry name" value="GATase1_GMP_Synthase"/>
    <property type="match status" value="1"/>
</dbReference>
<dbReference type="Pfam" id="PF00958">
    <property type="entry name" value="GMP_synt_C"/>
    <property type="match status" value="1"/>
</dbReference>
<dbReference type="PROSITE" id="PS51273">
    <property type="entry name" value="GATASE_TYPE_1"/>
    <property type="match status" value="1"/>
</dbReference>
<dbReference type="PANTHER" id="PTHR11922">
    <property type="entry name" value="GMP SYNTHASE-RELATED"/>
    <property type="match status" value="1"/>
</dbReference>
<comment type="function">
    <text evidence="1">Catalyzes the synthesis of GMP from XMP.</text>
</comment>
<keyword evidence="8 10" id="KW-0067">ATP-binding</keyword>
<dbReference type="PROSITE" id="PS51553">
    <property type="entry name" value="GMPS_ATP_PPASE"/>
    <property type="match status" value="1"/>
</dbReference>
<dbReference type="InterPro" id="IPR004739">
    <property type="entry name" value="GMP_synth_GATase"/>
</dbReference>
<dbReference type="EC" id="6.3.5.2" evidence="3"/>
<dbReference type="HOGENOM" id="CLU_014340_0_2_7"/>
<evidence type="ECO:0000256" key="2">
    <source>
        <dbReference type="ARBA" id="ARBA00005153"/>
    </source>
</evidence>
<dbReference type="InterPro" id="IPR029062">
    <property type="entry name" value="Class_I_gatase-like"/>
</dbReference>
<dbReference type="CDD" id="cd01997">
    <property type="entry name" value="GMP_synthase_C"/>
    <property type="match status" value="1"/>
</dbReference>
<protein>
    <recommendedName>
        <fullName evidence="3">GMP synthase (glutamine-hydrolyzing)</fullName>
        <ecNumber evidence="3">6.3.5.2</ecNumber>
    </recommendedName>
</protein>
<dbReference type="PATRIC" id="fig|1429438.4.peg.3750"/>
<keyword evidence="4" id="KW-0436">Ligase</keyword>
<evidence type="ECO:0000256" key="6">
    <source>
        <dbReference type="ARBA" id="ARBA00022749"/>
    </source>
</evidence>
<organism evidence="12 13">
    <name type="scientific">Entotheonella factor</name>
    <dbReference type="NCBI Taxonomy" id="1429438"/>
    <lineage>
        <taxon>Bacteria</taxon>
        <taxon>Pseudomonadati</taxon>
        <taxon>Nitrospinota/Tectimicrobiota group</taxon>
        <taxon>Candidatus Tectimicrobiota</taxon>
        <taxon>Candidatus Entotheonellia</taxon>
        <taxon>Candidatus Entotheonellales</taxon>
        <taxon>Candidatus Entotheonellaceae</taxon>
        <taxon>Candidatus Entotheonella</taxon>
    </lineage>
</organism>
<evidence type="ECO:0000256" key="5">
    <source>
        <dbReference type="ARBA" id="ARBA00022741"/>
    </source>
</evidence>